<feature type="domain" description="AAA+ ATPase" evidence="1">
    <location>
        <begin position="12"/>
        <end position="322"/>
    </location>
</feature>
<dbReference type="RefSeq" id="WP_095072840.1">
    <property type="nucleotide sequence ID" value="NZ_LT906465.1"/>
</dbReference>
<name>A0A239XRT8_9FLAO</name>
<dbReference type="Pfam" id="PF14493">
    <property type="entry name" value="HTH_40"/>
    <property type="match status" value="1"/>
</dbReference>
<proteinExistence type="predicted"/>
<accession>A0A239XRT8</accession>
<evidence type="ECO:0000259" key="1">
    <source>
        <dbReference type="SMART" id="SM00382"/>
    </source>
</evidence>
<dbReference type="GO" id="GO:0000723">
    <property type="term" value="P:telomere maintenance"/>
    <property type="evidence" value="ECO:0007669"/>
    <property type="project" value="InterPro"/>
</dbReference>
<organism evidence="2 3">
    <name type="scientific">Chryseobacterium taklimakanense</name>
    <dbReference type="NCBI Taxonomy" id="536441"/>
    <lineage>
        <taxon>Bacteria</taxon>
        <taxon>Pseudomonadati</taxon>
        <taxon>Bacteroidota</taxon>
        <taxon>Flavobacteriia</taxon>
        <taxon>Flavobacteriales</taxon>
        <taxon>Weeksellaceae</taxon>
        <taxon>Chryseobacterium group</taxon>
        <taxon>Chryseobacterium</taxon>
    </lineage>
</organism>
<dbReference type="GO" id="GO:0006281">
    <property type="term" value="P:DNA repair"/>
    <property type="evidence" value="ECO:0007669"/>
    <property type="project" value="InterPro"/>
</dbReference>
<dbReference type="InterPro" id="IPR027785">
    <property type="entry name" value="UvrD-like_helicase_C"/>
</dbReference>
<evidence type="ECO:0000313" key="2">
    <source>
        <dbReference type="EMBL" id="SNV48734.1"/>
    </source>
</evidence>
<dbReference type="CDD" id="cd18809">
    <property type="entry name" value="SF1_C_RecD"/>
    <property type="match status" value="1"/>
</dbReference>
<dbReference type="InterPro" id="IPR003593">
    <property type="entry name" value="AAA+_ATPase"/>
</dbReference>
<sequence length="709" mass="82400">MNQHLFELAEHTSRSIFLTGKAGTGKTTFLNEFVTKTRKKHIVVAPTGIAAINAGGVTIHSMFGLPLRPFLPTTERIDGNLGNNISDLMQHFKYRKDKLKLLREIEIIIIDEVSMLRADVLDMMDFSLRHIRRNQNKFGGVQMLFIGDLYQLPPVVRDENILSQYYESPFFFSSKALKEMNLVTIELTKVYRQKDENFLEILNAIRDGNRQDIDFELLNSRYNPDFEPKEEPYVYLTSHNRMADQINQQKLKNLPGKSYFYEAKITGDFRENQYPNELELELKAGSQIMFIRNDASSERKYFNGKLAEVIRLDDDDIYVQIDGSDEEYKLKKEIWEQKVYSLDTEKNIKEEVLGSFEQYPIRLAWAVTIHKSQGLTFDRVIIDAGKSFASGQVYVALSRCRTMEGIVLKSKITPDVIFNDSRVSGFQDSTNANDKIGEILSAEKYDYSIGKILHRVDCKWISNSVESWYKSANESKKIDHEKAKNLYFIIKKESVNLNEIYDKFNRILVSKTKKFIDGNEQWSEIESKAKGAVLFFFNNINEKIFNPFKEFYAETKGVTGLKAYNEDTRTFLDDLEDYLKDLQTLQLLDKSLFEEKDRKDISTKIAKIPSHIITWQLFIEGKTIGEIAKERGVLSTTIIGHFSKFAETGVLKKEDLKRILPKEKIETFESLHKIASFDNLNDWKKELPDDFDYGEIRLLWTFFDKLKKK</sequence>
<dbReference type="Pfam" id="PF13538">
    <property type="entry name" value="UvrD_C_2"/>
    <property type="match status" value="1"/>
</dbReference>
<dbReference type="EMBL" id="LT906465">
    <property type="protein sequence ID" value="SNV48734.1"/>
    <property type="molecule type" value="Genomic_DNA"/>
</dbReference>
<dbReference type="InterPro" id="IPR010285">
    <property type="entry name" value="DNA_helicase_pif1-like_DEAD"/>
</dbReference>
<dbReference type="Gene3D" id="3.40.50.300">
    <property type="entry name" value="P-loop containing nucleotide triphosphate hydrolases"/>
    <property type="match status" value="2"/>
</dbReference>
<dbReference type="SMART" id="SM00382">
    <property type="entry name" value="AAA"/>
    <property type="match status" value="1"/>
</dbReference>
<gene>
    <name evidence="2" type="ORF">SAMEA4412677_01971</name>
</gene>
<dbReference type="InterPro" id="IPR051055">
    <property type="entry name" value="PIF1_helicase"/>
</dbReference>
<dbReference type="GO" id="GO:0003678">
    <property type="term" value="F:DNA helicase activity"/>
    <property type="evidence" value="ECO:0007669"/>
    <property type="project" value="InterPro"/>
</dbReference>
<dbReference type="Pfam" id="PF05970">
    <property type="entry name" value="PIF1"/>
    <property type="match status" value="1"/>
</dbReference>
<dbReference type="KEGG" id="ctak:4412677_01971"/>
<keyword evidence="3" id="KW-1185">Reference proteome</keyword>
<dbReference type="PANTHER" id="PTHR47642:SF5">
    <property type="entry name" value="ATP-DEPENDENT DNA HELICASE"/>
    <property type="match status" value="1"/>
</dbReference>
<dbReference type="AlphaFoldDB" id="A0A239XRT8"/>
<dbReference type="Proteomes" id="UP000215196">
    <property type="component" value="Chromosome 1"/>
</dbReference>
<evidence type="ECO:0000313" key="3">
    <source>
        <dbReference type="Proteomes" id="UP000215196"/>
    </source>
</evidence>
<dbReference type="FunFam" id="3.40.50.300:FF:001498">
    <property type="entry name" value="ATP-dependent DNA helicase"/>
    <property type="match status" value="1"/>
</dbReference>
<dbReference type="InterPro" id="IPR027417">
    <property type="entry name" value="P-loop_NTPase"/>
</dbReference>
<reference evidence="2 3" key="1">
    <citation type="submission" date="2017-06" db="EMBL/GenBank/DDBJ databases">
        <authorList>
            <consortium name="Pathogen Informatics"/>
        </authorList>
    </citation>
    <scope>NUCLEOTIDE SEQUENCE [LARGE SCALE GENOMIC DNA]</scope>
    <source>
        <strain evidence="2 3">NCTC13490</strain>
    </source>
</reference>
<dbReference type="InterPro" id="IPR029491">
    <property type="entry name" value="Helicase_HTH"/>
</dbReference>
<dbReference type="SUPFAM" id="SSF52540">
    <property type="entry name" value="P-loop containing nucleoside triphosphate hydrolases"/>
    <property type="match status" value="2"/>
</dbReference>
<dbReference type="PANTHER" id="PTHR47642">
    <property type="entry name" value="ATP-DEPENDENT DNA HELICASE"/>
    <property type="match status" value="1"/>
</dbReference>
<protein>
    <submittedName>
        <fullName evidence="2">Conjugal transfer relaxase TraA</fullName>
    </submittedName>
</protein>